<dbReference type="Proteomes" id="UP000503286">
    <property type="component" value="Segment"/>
</dbReference>
<reference evidence="2" key="1">
    <citation type="submission" date="2020-03" db="EMBL/GenBank/DDBJ databases">
        <title>Complete genome sequence of Aeromonas phage PS.</title>
        <authorList>
            <person name="Tagunde S.N."/>
            <person name="Newase S.K."/>
            <person name="Nagar V."/>
            <person name="Kapadnis B.P."/>
            <person name="Pandit S.V."/>
        </authorList>
    </citation>
    <scope>NUCLEOTIDE SEQUENCE</scope>
</reference>
<protein>
    <submittedName>
        <fullName evidence="2">Uncharacterized protein</fullName>
    </submittedName>
</protein>
<keyword evidence="1" id="KW-0175">Coiled coil</keyword>
<keyword evidence="3" id="KW-1185">Reference proteome</keyword>
<evidence type="ECO:0000313" key="3">
    <source>
        <dbReference type="Proteomes" id="UP000503286"/>
    </source>
</evidence>
<evidence type="ECO:0000256" key="1">
    <source>
        <dbReference type="SAM" id="Coils"/>
    </source>
</evidence>
<feature type="coiled-coil region" evidence="1">
    <location>
        <begin position="207"/>
        <end position="237"/>
    </location>
</feature>
<proteinExistence type="predicted"/>
<evidence type="ECO:0000313" key="2">
    <source>
        <dbReference type="EMBL" id="QIW89941.1"/>
    </source>
</evidence>
<accession>A0A6H0X6K0</accession>
<sequence length="241" mass="26397">MKSSAAVIASKSKMEQRLEFVKAELAVAREREVFHDGQVYTLSLGKPGEKEEVEGALLGQFTNDKGMLKLRFQVGSGMDMRIVDAAPTTVVRTVEPIYDEEGKEIKIRSSGILISLIKKIEDRLANFEQDLQDALAREALVVGDIYTIKVGRGETRREIQAMLYAQEQNEKGTRVRFFAGEGFGAEFFDGTPVMVVTKGAVTDDPEFDEAIADAAEAEKEVAELEQAAALEAEAESNAAAE</sequence>
<name>A0A6H0X6K0_9CAUD</name>
<organism evidence="2 3">
    <name type="scientific">Aeromonas phage PS</name>
    <dbReference type="NCBI Taxonomy" id="2723762"/>
    <lineage>
        <taxon>Viruses</taxon>
        <taxon>Duplodnaviria</taxon>
        <taxon>Heunggongvirae</taxon>
        <taxon>Uroviricota</taxon>
        <taxon>Caudoviricetes</taxon>
        <taxon>Autographivirales</taxon>
        <taxon>Autoscriptoviridae</taxon>
        <taxon>Savitribaivirus</taxon>
        <taxon>Savitribaivirus PS</taxon>
    </lineage>
</organism>
<dbReference type="EMBL" id="MT259468">
    <property type="protein sequence ID" value="QIW89941.1"/>
    <property type="molecule type" value="Genomic_DNA"/>
</dbReference>